<evidence type="ECO:0000313" key="2">
    <source>
        <dbReference type="Proteomes" id="UP000296049"/>
    </source>
</evidence>
<keyword evidence="2" id="KW-1185">Reference proteome</keyword>
<accession>R0K9L2</accession>
<organism evidence="1 2">
    <name type="scientific">Anas platyrhynchos</name>
    <name type="common">Mallard</name>
    <name type="synonym">Anas boschas</name>
    <dbReference type="NCBI Taxonomy" id="8839"/>
    <lineage>
        <taxon>Eukaryota</taxon>
        <taxon>Metazoa</taxon>
        <taxon>Chordata</taxon>
        <taxon>Craniata</taxon>
        <taxon>Vertebrata</taxon>
        <taxon>Euteleostomi</taxon>
        <taxon>Archelosauria</taxon>
        <taxon>Archosauria</taxon>
        <taxon>Dinosauria</taxon>
        <taxon>Saurischia</taxon>
        <taxon>Theropoda</taxon>
        <taxon>Coelurosauria</taxon>
        <taxon>Aves</taxon>
        <taxon>Neognathae</taxon>
        <taxon>Galloanserae</taxon>
        <taxon>Anseriformes</taxon>
        <taxon>Anatidae</taxon>
        <taxon>Anatinae</taxon>
        <taxon>Anas</taxon>
    </lineage>
</organism>
<dbReference type="Proteomes" id="UP000296049">
    <property type="component" value="Unassembled WGS sequence"/>
</dbReference>
<reference evidence="2" key="1">
    <citation type="journal article" date="2013" name="Nat. Genet.">
        <title>The duck genome and transcriptome provide insight into an avian influenza virus reservoir species.</title>
        <authorList>
            <person name="Huang Y."/>
            <person name="Li Y."/>
            <person name="Burt D.W."/>
            <person name="Chen H."/>
            <person name="Zhang Y."/>
            <person name="Qian W."/>
            <person name="Kim H."/>
            <person name="Gan S."/>
            <person name="Zhao Y."/>
            <person name="Li J."/>
            <person name="Yi K."/>
            <person name="Feng H."/>
            <person name="Zhu P."/>
            <person name="Li B."/>
            <person name="Liu Q."/>
            <person name="Fairley S."/>
            <person name="Magor K.E."/>
            <person name="Du Z."/>
            <person name="Hu X."/>
            <person name="Goodman L."/>
            <person name="Tafer H."/>
            <person name="Vignal A."/>
            <person name="Lee T."/>
            <person name="Kim K.W."/>
            <person name="Sheng Z."/>
            <person name="An Y."/>
            <person name="Searle S."/>
            <person name="Herrero J."/>
            <person name="Groenen M.A."/>
            <person name="Crooijmans R.P."/>
            <person name="Faraut T."/>
            <person name="Cai Q."/>
            <person name="Webster R.G."/>
            <person name="Aldridge J.R."/>
            <person name="Warren W.C."/>
            <person name="Bartschat S."/>
            <person name="Kehr S."/>
            <person name="Marz M."/>
            <person name="Stadler P.F."/>
            <person name="Smith J."/>
            <person name="Kraus R.H."/>
            <person name="Zhao Y."/>
            <person name="Ren L."/>
            <person name="Fei J."/>
            <person name="Morisson M."/>
            <person name="Kaiser P."/>
            <person name="Griffin D.K."/>
            <person name="Rao M."/>
            <person name="Pitel F."/>
            <person name="Wang J."/>
            <person name="Li N."/>
        </authorList>
    </citation>
    <scope>NUCLEOTIDE SEQUENCE [LARGE SCALE GENOMIC DNA]</scope>
</reference>
<name>R0K9L2_ANAPL</name>
<proteinExistence type="predicted"/>
<sequence length="255" mass="27437">MPGKPPGECFDLIKIWIFAVRKQAAVLSAMLSFSAAVSSTKEQNKPLSDLSENSVSYRSTPLPVTGSLSQHQLNIPQAKGGPNEHVGSDELVAYLQALANAYAAAWKALPYMTRLCPTHKANKKQPPRHHSFCASYLGSQDSSPGTPKLQGMHGKGTEMVPALSQSGISPSAEMPAGCRSSAVKPTDAAKAGFIQGQDLLLDRCPKESANLIDITHTSITGKKGQKAEQKESGEHEMEWRSCVVELPSEKAPWWS</sequence>
<evidence type="ECO:0000313" key="1">
    <source>
        <dbReference type="EMBL" id="EOB06956.1"/>
    </source>
</evidence>
<dbReference type="AlphaFoldDB" id="R0K9L2"/>
<protein>
    <submittedName>
        <fullName evidence="1">Uncharacterized protein</fullName>
    </submittedName>
</protein>
<gene>
    <name evidence="1" type="ORF">Anapl_08140</name>
</gene>
<dbReference type="EMBL" id="KB742571">
    <property type="protein sequence ID" value="EOB06956.1"/>
    <property type="molecule type" value="Genomic_DNA"/>
</dbReference>